<evidence type="ECO:0000313" key="2">
    <source>
        <dbReference type="EMBL" id="KAK4802508.1"/>
    </source>
</evidence>
<keyword evidence="3" id="KW-1185">Reference proteome</keyword>
<protein>
    <submittedName>
        <fullName evidence="2">Uncharacterized protein</fullName>
    </submittedName>
</protein>
<feature type="compositionally biased region" description="Basic and acidic residues" evidence="1">
    <location>
        <begin position="11"/>
        <end position="22"/>
    </location>
</feature>
<reference evidence="2 3" key="1">
    <citation type="journal article" date="2023" name="Hortic Res">
        <title>Pangenome of water caltrop reveals structural variations and asymmetric subgenome divergence after allopolyploidization.</title>
        <authorList>
            <person name="Zhang X."/>
            <person name="Chen Y."/>
            <person name="Wang L."/>
            <person name="Yuan Y."/>
            <person name="Fang M."/>
            <person name="Shi L."/>
            <person name="Lu R."/>
            <person name="Comes H.P."/>
            <person name="Ma Y."/>
            <person name="Chen Y."/>
            <person name="Huang G."/>
            <person name="Zhou Y."/>
            <person name="Zheng Z."/>
            <person name="Qiu Y."/>
        </authorList>
    </citation>
    <scope>NUCLEOTIDE SEQUENCE [LARGE SCALE GENOMIC DNA]</scope>
    <source>
        <strain evidence="2">F231</strain>
    </source>
</reference>
<evidence type="ECO:0000256" key="1">
    <source>
        <dbReference type="SAM" id="MobiDB-lite"/>
    </source>
</evidence>
<sequence length="65" mass="7672">MFEADQDDEDGRMLETAKTDEKEEACKTLENLDFDFEGSDLFDFTTGESYGLEWVNEFLNQWMDE</sequence>
<comment type="caution">
    <text evidence="2">The sequence shown here is derived from an EMBL/GenBank/DDBJ whole genome shotgun (WGS) entry which is preliminary data.</text>
</comment>
<dbReference type="Proteomes" id="UP001346149">
    <property type="component" value="Unassembled WGS sequence"/>
</dbReference>
<evidence type="ECO:0000313" key="3">
    <source>
        <dbReference type="Proteomes" id="UP001346149"/>
    </source>
</evidence>
<feature type="region of interest" description="Disordered" evidence="1">
    <location>
        <begin position="1"/>
        <end position="22"/>
    </location>
</feature>
<feature type="compositionally biased region" description="Acidic residues" evidence="1">
    <location>
        <begin position="1"/>
        <end position="10"/>
    </location>
</feature>
<dbReference type="EMBL" id="JAXQNO010000002">
    <property type="protein sequence ID" value="KAK4802508.1"/>
    <property type="molecule type" value="Genomic_DNA"/>
</dbReference>
<gene>
    <name evidence="2" type="ORF">SAY86_000711</name>
</gene>
<name>A0AAN7N1Y1_TRANT</name>
<proteinExistence type="predicted"/>
<organism evidence="2 3">
    <name type="scientific">Trapa natans</name>
    <name type="common">Water chestnut</name>
    <dbReference type="NCBI Taxonomy" id="22666"/>
    <lineage>
        <taxon>Eukaryota</taxon>
        <taxon>Viridiplantae</taxon>
        <taxon>Streptophyta</taxon>
        <taxon>Embryophyta</taxon>
        <taxon>Tracheophyta</taxon>
        <taxon>Spermatophyta</taxon>
        <taxon>Magnoliopsida</taxon>
        <taxon>eudicotyledons</taxon>
        <taxon>Gunneridae</taxon>
        <taxon>Pentapetalae</taxon>
        <taxon>rosids</taxon>
        <taxon>malvids</taxon>
        <taxon>Myrtales</taxon>
        <taxon>Lythraceae</taxon>
        <taxon>Trapa</taxon>
    </lineage>
</organism>
<accession>A0AAN7N1Y1</accession>
<dbReference type="AlphaFoldDB" id="A0AAN7N1Y1"/>